<name>A0A0B6YVC2_9EUPU</name>
<protein>
    <submittedName>
        <fullName evidence="1">Uncharacterized protein</fullName>
    </submittedName>
</protein>
<sequence length="99" mass="11811">IVYSYQIGDYTHWTKMPGIQLTGFARDRLTAILNSETFFVLDYLKKPEVEDQFLHYNWDQKWQETAEKLSKKPKKPSQRLDLVVENLGRVNYSPRDKML</sequence>
<accession>A0A0B6YVC2</accession>
<feature type="non-terminal residue" evidence="1">
    <location>
        <position position="1"/>
    </location>
</feature>
<organism evidence="1">
    <name type="scientific">Arion vulgaris</name>
    <dbReference type="NCBI Taxonomy" id="1028688"/>
    <lineage>
        <taxon>Eukaryota</taxon>
        <taxon>Metazoa</taxon>
        <taxon>Spiralia</taxon>
        <taxon>Lophotrochozoa</taxon>
        <taxon>Mollusca</taxon>
        <taxon>Gastropoda</taxon>
        <taxon>Heterobranchia</taxon>
        <taxon>Euthyneura</taxon>
        <taxon>Panpulmonata</taxon>
        <taxon>Eupulmonata</taxon>
        <taxon>Stylommatophora</taxon>
        <taxon>Helicina</taxon>
        <taxon>Arionoidea</taxon>
        <taxon>Arionidae</taxon>
        <taxon>Arion</taxon>
    </lineage>
</organism>
<gene>
    <name evidence="1" type="primary">ORF38969</name>
</gene>
<reference evidence="1" key="1">
    <citation type="submission" date="2014-12" db="EMBL/GenBank/DDBJ databases">
        <title>Insight into the proteome of Arion vulgaris.</title>
        <authorList>
            <person name="Aradska J."/>
            <person name="Bulat T."/>
            <person name="Smidak R."/>
            <person name="Sarate P."/>
            <person name="Gangsoo J."/>
            <person name="Sialana F."/>
            <person name="Bilban M."/>
            <person name="Lubec G."/>
        </authorList>
    </citation>
    <scope>NUCLEOTIDE SEQUENCE</scope>
    <source>
        <tissue evidence="1">Skin</tissue>
    </source>
</reference>
<feature type="non-terminal residue" evidence="1">
    <location>
        <position position="99"/>
    </location>
</feature>
<dbReference type="EMBL" id="HACG01013419">
    <property type="protein sequence ID" value="CEK60284.1"/>
    <property type="molecule type" value="Transcribed_RNA"/>
</dbReference>
<dbReference type="AlphaFoldDB" id="A0A0B6YVC2"/>
<dbReference type="Gene3D" id="2.60.120.260">
    <property type="entry name" value="Galactose-binding domain-like"/>
    <property type="match status" value="1"/>
</dbReference>
<proteinExistence type="predicted"/>
<evidence type="ECO:0000313" key="1">
    <source>
        <dbReference type="EMBL" id="CEK60284.1"/>
    </source>
</evidence>